<dbReference type="EMBL" id="MN032614">
    <property type="protein sequence ID" value="QDJ96868.1"/>
    <property type="molecule type" value="Genomic_DNA"/>
</dbReference>
<name>A0A514TV11_9CAUD</name>
<proteinExistence type="predicted"/>
<gene>
    <name evidence="1" type="ORF">PS1_0109</name>
</gene>
<dbReference type="Proteomes" id="UP000317703">
    <property type="component" value="Segment"/>
</dbReference>
<reference evidence="1" key="1">
    <citation type="submission" date="2019-06" db="EMBL/GenBank/DDBJ databases">
        <title>Complete genome sequence of Aeromonas hydrophila bacteriophage PS1.</title>
        <authorList>
            <person name="Rai S."/>
            <person name="Tyagi A."/>
            <person name="Kumar N."/>
            <person name="Singh N."/>
        </authorList>
    </citation>
    <scope>NUCLEOTIDE SEQUENCE [LARGE SCALE GENOMIC DNA]</scope>
</reference>
<keyword evidence="2" id="KW-1185">Reference proteome</keyword>
<evidence type="ECO:0000313" key="1">
    <source>
        <dbReference type="EMBL" id="QDJ96868.1"/>
    </source>
</evidence>
<sequence>MFTVKLPSSETYRISVRPSVFKSLAQELCYFNLHQKNQIFFNGEAEVSKLIGGEYNGRRGSDLSIDVGYNDKIFVEFESEPSGFNDELDSMRGVTTPLLWQDPLTGSSIRPIFEGKRYTITINKFFKDRVTAESFRRRIRSAILGEHLNTLFDLDTHFPIPMEILACYQEIYNRLVNAKAVDTTDSNFIKWFRQNSLVPTDYISNLIGNNDCLVFKQQMADNGIDHGDVQIAKVNKGRYIGQYEVSWSYSYHWNEHTEWELTYPIQVYQQPMNVEWMPDDFDNNKRSYPTRRFLESKLASMVFDYLQDNVNKYVCLPSQDNWRPPTTNWISPQLQVLINLEDVQTEQVLLNITQIQGFEWNPTFLHLILKYHKKVTKRHSSPLNFKLYSNNVEVLESNIELRENGDLVLLRPGTLKNIYRLTFNLDTAIRLFDDDCINDLLNDLEYGKTIIDTLFPQYPFPADWGSGGKNDWWSIYDNVDVGDGELIEEFSSYMMGLGIIAYR</sequence>
<accession>A0A514TV11</accession>
<organism evidence="1 2">
    <name type="scientific">Aeromonas phage PS1</name>
    <dbReference type="NCBI Taxonomy" id="2591406"/>
    <lineage>
        <taxon>Viruses</taxon>
        <taxon>Duplodnaviria</taxon>
        <taxon>Heunggongvirae</taxon>
        <taxon>Uroviricota</taxon>
        <taxon>Caudoviricetes</taxon>
        <taxon>Chimalliviridae</taxon>
        <taxon>Ferozepurvirus</taxon>
        <taxon>Ferozepurvirus PS1</taxon>
    </lineage>
</organism>
<evidence type="ECO:0000313" key="2">
    <source>
        <dbReference type="Proteomes" id="UP000317703"/>
    </source>
</evidence>
<protein>
    <submittedName>
        <fullName evidence="1">Uncharacterized protein</fullName>
    </submittedName>
</protein>